<feature type="compositionally biased region" description="Basic and acidic residues" evidence="3">
    <location>
        <begin position="1246"/>
        <end position="1259"/>
    </location>
</feature>
<dbReference type="InterPro" id="IPR036875">
    <property type="entry name" value="Znf_CCHC_sf"/>
</dbReference>
<sequence length="1363" mass="155462">MATPAIPVSAEENLGDPIDIKMDIIHPEPVAVVSFPAASIVRTQAQHWEAIRGIQEQLLGVPIQEELTALRFRVDITEAENASLRARIKTMKAIEKITHKYERHAHFEIEQQLAVVCKPYLDKFIIVFIDDILIYSKSKQEHEEHLNQGIHVDPAKIESIKDWASPKTATKIHQFLGLAGYYRRFIEVADALSRKEQNRPLRVRALVMTISLDLPKQILEAQTEAIKPENLKSEDVGGSNKMHQDMKQLYWWPNMKADMAIYVSKCLTCLRVNVEHQKPFGLLVQLKTPQWKWDNITMDFVTKLLRMQSGNDTIWVVVDRVTKSAHFLPMKETDPMDKLARLYLKEVVTIHGIPVSIICDRDPRSGWERHLLLIEFSYNNSYHASIKATPLEVSPCKGVICFGKRGKLDLRYIGPFKVLAKVGTVAYRLELPEQLSKVHNTFHVSNLIECLSDEPLAISLDEIHIDDKLCFVEEPVEIMDRETTESSSQPTRHTMEVMSFLVVIFAVKGQICDNKCKVIFSEHDSEITKDGKVIGYSQNSKSYIILNKHTIKIEESLNVTLEEEEAIKVTPPPSKTSPLVDDDLDEEEAIKLVQGIVYQCLEREDMHNGDHVLAIPTTENSPAIPEHTVETFQTMSPKNKAYYESEKEAIHLILNGIRDEIYSTVDACKTAQEMFMTIVNQQHKLDEVSYHKLFDILKQYQKEVNELRVERIARNANPLALVPTAQSNHDPYYQTPKSHKPYAPTSKASIPTISHATTRNKGKEISKPITPPSKTASEEDNDLEQAQRDKDMQKNLALIAKYFKKIYKPTNNNLRTSSNSRNKIVDTTLRYMNDNQYAQFGNQRTMTVSGARENVGSLVVQQTVIQCFNCKEFSHFAKECRKPKKVKDSTYHKEKMLLCKQAEQGTDSEPLEHVQYDAGYNVFANEIQHFEQSEAIRNIFVVETNDSNAIPDSPNMCDNDIQNDQNVVECDDERVVLANLIVNLKLDVDKNKKIQKQLKKANASLTQEFTECKSILAKTSRTLRESNRTRDSCLVAFQTKQTEFEKYKSCNDRTVGYDKLERKLNETLGLLAQKYIDIKEVLKLKAYEILVVKEKHDELVKQSLLTKSHYEGLVKEKIKPLALKTHNDSLSFVHELKKEMHADLNYVESLEKEIDELEYDKAEFSNMYDMILQECKSVETKFDKPSVVRQPNAQRIPKPSVLGKPAPFSDSFERKSFSQTKSVPKTNVSGVIHRTNVSRPQPRGSQLKDKVLPKNSQLKDKKTAVEDHNRISSISNKTKFVTACNDSLKSKTSNANVVCATCEKCLIDSDHFSCITKMLNDMNARTKKHNVVPISTRKPNRVNKSVATPPKKTVASETTIQKS</sequence>
<dbReference type="InterPro" id="IPR041588">
    <property type="entry name" value="Integrase_H2C2"/>
</dbReference>
<reference evidence="5" key="1">
    <citation type="journal article" date="2019" name="Sci. Rep.">
        <title>Draft genome of Tanacetum cinerariifolium, the natural source of mosquito coil.</title>
        <authorList>
            <person name="Yamashiro T."/>
            <person name="Shiraishi A."/>
            <person name="Satake H."/>
            <person name="Nakayama K."/>
        </authorList>
    </citation>
    <scope>NUCLEOTIDE SEQUENCE</scope>
</reference>
<dbReference type="Gene3D" id="4.10.60.10">
    <property type="entry name" value="Zinc finger, CCHC-type"/>
    <property type="match status" value="1"/>
</dbReference>
<evidence type="ECO:0000259" key="4">
    <source>
        <dbReference type="PROSITE" id="PS50158"/>
    </source>
</evidence>
<keyword evidence="1" id="KW-0479">Metal-binding</keyword>
<proteinExistence type="predicted"/>
<comment type="caution">
    <text evidence="5">The sequence shown here is derived from an EMBL/GenBank/DDBJ whole genome shotgun (WGS) entry which is preliminary data.</text>
</comment>
<dbReference type="Gene3D" id="3.30.420.10">
    <property type="entry name" value="Ribonuclease H-like superfamily/Ribonuclease H"/>
    <property type="match status" value="1"/>
</dbReference>
<feature type="compositionally biased region" description="Polar residues" evidence="3">
    <location>
        <begin position="746"/>
        <end position="759"/>
    </location>
</feature>
<dbReference type="InterPro" id="IPR043502">
    <property type="entry name" value="DNA/RNA_pol_sf"/>
</dbReference>
<dbReference type="EMBL" id="BKCJ010001551">
    <property type="protein sequence ID" value="GEU42305.1"/>
    <property type="molecule type" value="Genomic_DNA"/>
</dbReference>
<dbReference type="SUPFAM" id="SSF56672">
    <property type="entry name" value="DNA/RNA polymerases"/>
    <property type="match status" value="1"/>
</dbReference>
<keyword evidence="1" id="KW-0862">Zinc</keyword>
<accession>A0A6L2K2N2</accession>
<dbReference type="PROSITE" id="PS50158">
    <property type="entry name" value="ZF_CCHC"/>
    <property type="match status" value="1"/>
</dbReference>
<dbReference type="GO" id="GO:0003676">
    <property type="term" value="F:nucleic acid binding"/>
    <property type="evidence" value="ECO:0007669"/>
    <property type="project" value="InterPro"/>
</dbReference>
<organism evidence="5">
    <name type="scientific">Tanacetum cinerariifolium</name>
    <name type="common">Dalmatian daisy</name>
    <name type="synonym">Chrysanthemum cinerariifolium</name>
    <dbReference type="NCBI Taxonomy" id="118510"/>
    <lineage>
        <taxon>Eukaryota</taxon>
        <taxon>Viridiplantae</taxon>
        <taxon>Streptophyta</taxon>
        <taxon>Embryophyta</taxon>
        <taxon>Tracheophyta</taxon>
        <taxon>Spermatophyta</taxon>
        <taxon>Magnoliopsida</taxon>
        <taxon>eudicotyledons</taxon>
        <taxon>Gunneridae</taxon>
        <taxon>Pentapetalae</taxon>
        <taxon>asterids</taxon>
        <taxon>campanulids</taxon>
        <taxon>Asterales</taxon>
        <taxon>Asteraceae</taxon>
        <taxon>Asteroideae</taxon>
        <taxon>Anthemideae</taxon>
        <taxon>Anthemidinae</taxon>
        <taxon>Tanacetum</taxon>
    </lineage>
</organism>
<feature type="region of interest" description="Disordered" evidence="3">
    <location>
        <begin position="1338"/>
        <end position="1363"/>
    </location>
</feature>
<dbReference type="InterPro" id="IPR001878">
    <property type="entry name" value="Znf_CCHC"/>
</dbReference>
<feature type="domain" description="CCHC-type" evidence="4">
    <location>
        <begin position="867"/>
        <end position="882"/>
    </location>
</feature>
<feature type="coiled-coil region" evidence="2">
    <location>
        <begin position="1133"/>
        <end position="1167"/>
    </location>
</feature>
<dbReference type="PANTHER" id="PTHR45835:SF99">
    <property type="entry name" value="CHROMO DOMAIN-CONTAINING PROTEIN-RELATED"/>
    <property type="match status" value="1"/>
</dbReference>
<name>A0A6L2K2N2_TANCI</name>
<dbReference type="SUPFAM" id="SSF53098">
    <property type="entry name" value="Ribonuclease H-like"/>
    <property type="match status" value="1"/>
</dbReference>
<protein>
    <recommendedName>
        <fullName evidence="4">CCHC-type domain-containing protein</fullName>
    </recommendedName>
</protein>
<dbReference type="Pfam" id="PF17921">
    <property type="entry name" value="Integrase_H2C2"/>
    <property type="match status" value="1"/>
</dbReference>
<feature type="region of interest" description="Disordered" evidence="3">
    <location>
        <begin position="724"/>
        <end position="788"/>
    </location>
</feature>
<keyword evidence="2" id="KW-0175">Coiled coil</keyword>
<dbReference type="InterPro" id="IPR036397">
    <property type="entry name" value="RNaseH_sf"/>
</dbReference>
<feature type="coiled-coil region" evidence="2">
    <location>
        <begin position="690"/>
        <end position="717"/>
    </location>
</feature>
<dbReference type="SMART" id="SM00343">
    <property type="entry name" value="ZnF_C2HC"/>
    <property type="match status" value="1"/>
</dbReference>
<dbReference type="InterPro" id="IPR056924">
    <property type="entry name" value="SH3_Tf2-1"/>
</dbReference>
<dbReference type="Gene3D" id="3.30.70.270">
    <property type="match status" value="2"/>
</dbReference>
<evidence type="ECO:0000313" key="5">
    <source>
        <dbReference type="EMBL" id="GEU42305.1"/>
    </source>
</evidence>
<evidence type="ECO:0000256" key="2">
    <source>
        <dbReference type="SAM" id="Coils"/>
    </source>
</evidence>
<gene>
    <name evidence="5" type="ORF">Tci_014283</name>
</gene>
<dbReference type="InterPro" id="IPR043128">
    <property type="entry name" value="Rev_trsase/Diguanyl_cyclase"/>
</dbReference>
<dbReference type="InterPro" id="IPR012337">
    <property type="entry name" value="RNaseH-like_sf"/>
</dbReference>
<evidence type="ECO:0000256" key="1">
    <source>
        <dbReference type="PROSITE-ProRule" id="PRU00047"/>
    </source>
</evidence>
<keyword evidence="1" id="KW-0863">Zinc-finger</keyword>
<evidence type="ECO:0000256" key="3">
    <source>
        <dbReference type="SAM" id="MobiDB-lite"/>
    </source>
</evidence>
<dbReference type="SUPFAM" id="SSF57756">
    <property type="entry name" value="Retrovirus zinc finger-like domains"/>
    <property type="match status" value="1"/>
</dbReference>
<dbReference type="PANTHER" id="PTHR45835">
    <property type="entry name" value="YALI0A06105P"/>
    <property type="match status" value="1"/>
</dbReference>
<feature type="region of interest" description="Disordered" evidence="3">
    <location>
        <begin position="1184"/>
        <end position="1259"/>
    </location>
</feature>
<feature type="compositionally biased region" description="Polar residues" evidence="3">
    <location>
        <begin position="1217"/>
        <end position="1239"/>
    </location>
</feature>
<dbReference type="Pfam" id="PF24626">
    <property type="entry name" value="SH3_Tf2-1"/>
    <property type="match status" value="1"/>
</dbReference>
<dbReference type="GO" id="GO:0008270">
    <property type="term" value="F:zinc ion binding"/>
    <property type="evidence" value="ECO:0007669"/>
    <property type="project" value="UniProtKB-KW"/>
</dbReference>